<protein>
    <recommendedName>
        <fullName evidence="2">TIR domain-containing protein</fullName>
    </recommendedName>
</protein>
<dbReference type="AlphaFoldDB" id="A0A814J9A5"/>
<gene>
    <name evidence="3" type="ORF">ZHD862_LOCUS14251</name>
</gene>
<feature type="compositionally biased region" description="Low complexity" evidence="1">
    <location>
        <begin position="648"/>
        <end position="665"/>
    </location>
</feature>
<dbReference type="Pfam" id="PF13676">
    <property type="entry name" value="TIR_2"/>
    <property type="match status" value="1"/>
</dbReference>
<accession>A0A814J9A5</accession>
<dbReference type="InterPro" id="IPR035897">
    <property type="entry name" value="Toll_tir_struct_dom_sf"/>
</dbReference>
<name>A0A814J9A5_9BILA</name>
<dbReference type="SMART" id="SM00255">
    <property type="entry name" value="TIR"/>
    <property type="match status" value="1"/>
</dbReference>
<dbReference type="GO" id="GO:0007165">
    <property type="term" value="P:signal transduction"/>
    <property type="evidence" value="ECO:0007669"/>
    <property type="project" value="InterPro"/>
</dbReference>
<dbReference type="InterPro" id="IPR000157">
    <property type="entry name" value="TIR_dom"/>
</dbReference>
<dbReference type="PANTHER" id="PTHR46270:SF2">
    <property type="entry name" value="TIR DOMAIN-CONTAINING PROTEIN"/>
    <property type="match status" value="1"/>
</dbReference>
<evidence type="ECO:0000313" key="3">
    <source>
        <dbReference type="EMBL" id="CAF1035125.1"/>
    </source>
</evidence>
<organism evidence="3 4">
    <name type="scientific">Rotaria sordida</name>
    <dbReference type="NCBI Taxonomy" id="392033"/>
    <lineage>
        <taxon>Eukaryota</taxon>
        <taxon>Metazoa</taxon>
        <taxon>Spiralia</taxon>
        <taxon>Gnathifera</taxon>
        <taxon>Rotifera</taxon>
        <taxon>Eurotatoria</taxon>
        <taxon>Bdelloidea</taxon>
        <taxon>Philodinida</taxon>
        <taxon>Philodinidae</taxon>
        <taxon>Rotaria</taxon>
    </lineage>
</organism>
<dbReference type="Gene3D" id="3.40.50.10140">
    <property type="entry name" value="Toll/interleukin-1 receptor homology (TIR) domain"/>
    <property type="match status" value="1"/>
</dbReference>
<dbReference type="EMBL" id="CAJNOT010000613">
    <property type="protein sequence ID" value="CAF1035125.1"/>
    <property type="molecule type" value="Genomic_DNA"/>
</dbReference>
<dbReference type="PROSITE" id="PS50104">
    <property type="entry name" value="TIR"/>
    <property type="match status" value="1"/>
</dbReference>
<comment type="caution">
    <text evidence="3">The sequence shown here is derived from an EMBL/GenBank/DDBJ whole genome shotgun (WGS) entry which is preliminary data.</text>
</comment>
<sequence>MAEELTMDTIDLPERIPEIVSDKPNTSAYQHLIDRLAKLQTLPTTTAQLKKEMWSQFLALWCEILQISPSDAQLCYEEYASVLPRLFKTVNFYFIRKDVKVARESCFTCISQLNHPNMRYFLQLTTEQQNIPENKIYHQHIYYLLLIAAQTISFLSFATSDDQQFIENHQELYSLLIEHIEQSMPEHCQTIIEKEHDLGIINLRSLSVLWNTADRTVLVPILLKCDLAKKVIGWLAQSTKLTDTGRRPLISIVHNIARHDDGADELNKYGAIDKIKEYKKIKLEKMDSRVLTISMALALLSTPEELKRDQKGMNIVLNQLLQLVIDAAKGDRYRRDGFHVSEPLGVLVKMFVVEERTLDYVLCHAETQPPSDVHSTIRLFASLLFKFADALKGTDRLEQFTLIALLNIFWSISFQENYASELLQDQELIVTIQKFVENDQAEEILEQYKPRSMEGIKEAAHGILHNLNQDKKNEIVFDKENISLDALVLNPVGGIQKKPSIMISYSHGDNIFCNKILDLLTKHNDVFEIWIDRTHCQGVEDLWESIADGMEQASIIVCLLSSQYFESKSCRKEFIYATDSLKKKIVPVLIEHFEPKGWLGIRMTGMKYVRFRGPFESEQNKMTELLNTIFSSLSSAKIPINENLSAQPPNHSTPSPSPSNHVMLPLSSLPHQSSSSLNTFATQPTPVASLRPCNQWTSTSGDIHAWFVHHRLSTELRDLFDFQTGEEMLDYAQLLIKDREKQMNIYERIFAKKYNGSDMPPHEFNRFAKALEQLLRDNPSPTMKKNSSASNKSSICTIL</sequence>
<proteinExistence type="predicted"/>
<feature type="domain" description="TIR" evidence="2">
    <location>
        <begin position="497"/>
        <end position="637"/>
    </location>
</feature>
<dbReference type="SUPFAM" id="SSF52200">
    <property type="entry name" value="Toll/Interleukin receptor TIR domain"/>
    <property type="match status" value="1"/>
</dbReference>
<dbReference type="PANTHER" id="PTHR46270">
    <property type="entry name" value="ARMADILLO-TYPE FOLD-RELATED"/>
    <property type="match status" value="1"/>
</dbReference>
<evidence type="ECO:0000313" key="4">
    <source>
        <dbReference type="Proteomes" id="UP000663864"/>
    </source>
</evidence>
<evidence type="ECO:0000256" key="1">
    <source>
        <dbReference type="SAM" id="MobiDB-lite"/>
    </source>
</evidence>
<feature type="region of interest" description="Disordered" evidence="1">
    <location>
        <begin position="642"/>
        <end position="665"/>
    </location>
</feature>
<feature type="compositionally biased region" description="Low complexity" evidence="1">
    <location>
        <begin position="784"/>
        <end position="799"/>
    </location>
</feature>
<dbReference type="Proteomes" id="UP000663864">
    <property type="component" value="Unassembled WGS sequence"/>
</dbReference>
<evidence type="ECO:0000259" key="2">
    <source>
        <dbReference type="PROSITE" id="PS50104"/>
    </source>
</evidence>
<reference evidence="3" key="1">
    <citation type="submission" date="2021-02" db="EMBL/GenBank/DDBJ databases">
        <authorList>
            <person name="Nowell W R."/>
        </authorList>
    </citation>
    <scope>NUCLEOTIDE SEQUENCE</scope>
</reference>
<feature type="region of interest" description="Disordered" evidence="1">
    <location>
        <begin position="778"/>
        <end position="799"/>
    </location>
</feature>